<dbReference type="PANTHER" id="PTHR43405">
    <property type="entry name" value="GLYCOSYL HYDROLASE DIGH"/>
    <property type="match status" value="1"/>
</dbReference>
<dbReference type="InterPro" id="IPR052177">
    <property type="entry name" value="Divisome_Glycosyl_Hydrolase"/>
</dbReference>
<reference evidence="4 5" key="1">
    <citation type="submission" date="2020-02" db="EMBL/GenBank/DDBJ databases">
        <title>Draft genome sequence of two Spirosoma agri KCTC 52727 and Spirosoma terrae KCTC 52035.</title>
        <authorList>
            <person name="Rojas J."/>
            <person name="Ambika Manirajan B."/>
            <person name="Ratering S."/>
            <person name="Suarez C."/>
            <person name="Schnell S."/>
        </authorList>
    </citation>
    <scope>NUCLEOTIDE SEQUENCE [LARGE SCALE GENOMIC DNA]</scope>
    <source>
        <strain evidence="4 5">KCTC 52727</strain>
    </source>
</reference>
<dbReference type="Proteomes" id="UP000477386">
    <property type="component" value="Unassembled WGS sequence"/>
</dbReference>
<evidence type="ECO:0000256" key="2">
    <source>
        <dbReference type="SAM" id="MobiDB-lite"/>
    </source>
</evidence>
<dbReference type="Gene3D" id="3.20.20.80">
    <property type="entry name" value="Glycosidases"/>
    <property type="match status" value="1"/>
</dbReference>
<gene>
    <name evidence="4" type="ORF">GK091_17245</name>
</gene>
<name>A0A6M0IL69_9BACT</name>
<dbReference type="EMBL" id="JAAGNZ010000002">
    <property type="protein sequence ID" value="NEU68637.1"/>
    <property type="molecule type" value="Genomic_DNA"/>
</dbReference>
<dbReference type="RefSeq" id="WP_164041075.1">
    <property type="nucleotide sequence ID" value="NZ_JAAGNZ010000002.1"/>
</dbReference>
<feature type="domain" description="Glycosyl hydrolase-like 10" evidence="3">
    <location>
        <begin position="93"/>
        <end position="409"/>
    </location>
</feature>
<dbReference type="InterPro" id="IPR017853">
    <property type="entry name" value="GH"/>
</dbReference>
<evidence type="ECO:0000256" key="1">
    <source>
        <dbReference type="ARBA" id="ARBA00022729"/>
    </source>
</evidence>
<sequence length="571" mass="65330">MRSIAFFSLFFLALLWDGCRRPEPVVTRRPPVAARRPPIAKPAPPKPTTEKPAPSKPTGTTVVVPTANKGIDEADEIDEQTPLEQGPVPPKREFRAVWIATIDNLDWPSKKGLPVASQQRELIEMFDQQQQMGINAVVVQVRSAADAFYAKSSEPWSEWLTGQQGLAPEPFYDPLEFMIEQAHQRGMEFHAWFNLDRATFSKLASVAPTNIIYRKPEWILTYGGRKLFNLGVPAVRSYIASIVANVVREYDVDGIHFDDYFYPYAIAGQTLRDDSTYRANFNGMKKEDWRRDNVNKLVVELRDSIRENKPWVKFGISPFGIWKNKSSDAEGSATNGGQSYYEQYADTRKWVREGLIDYIVPQVYFSTEFSRVPYKSLIDWWIRNSGKCHLYIGHAAYRVGRGSERDPGWGKVTEFPDQMRYIRQQRTVQGSVFFSAKSLKTNPMAIRDSLQSNFYRYPALVPTMTWLDSIPPLPPRDLKVADTAEGVELFWQQPAEALDGDGASYYVVYRFEGRRPLLRLDDPRHIVAQCVGEATTRFVDKTADPKKKYVYVVTAVDRLHNESREVTVKVR</sequence>
<protein>
    <submittedName>
        <fullName evidence="4">Family 10 glycosylhydrolase</fullName>
    </submittedName>
</protein>
<dbReference type="AlphaFoldDB" id="A0A6M0IL69"/>
<dbReference type="InterPro" id="IPR013783">
    <property type="entry name" value="Ig-like_fold"/>
</dbReference>
<comment type="caution">
    <text evidence="4">The sequence shown here is derived from an EMBL/GenBank/DDBJ whole genome shotgun (WGS) entry which is preliminary data.</text>
</comment>
<dbReference type="GO" id="GO:0016787">
    <property type="term" value="F:hydrolase activity"/>
    <property type="evidence" value="ECO:0007669"/>
    <property type="project" value="UniProtKB-KW"/>
</dbReference>
<dbReference type="SUPFAM" id="SSF49265">
    <property type="entry name" value="Fibronectin type III"/>
    <property type="match status" value="1"/>
</dbReference>
<organism evidence="4 5">
    <name type="scientific">Spirosoma agri</name>
    <dbReference type="NCBI Taxonomy" id="1987381"/>
    <lineage>
        <taxon>Bacteria</taxon>
        <taxon>Pseudomonadati</taxon>
        <taxon>Bacteroidota</taxon>
        <taxon>Cytophagia</taxon>
        <taxon>Cytophagales</taxon>
        <taxon>Cytophagaceae</taxon>
        <taxon>Spirosoma</taxon>
    </lineage>
</organism>
<dbReference type="SUPFAM" id="SSF51445">
    <property type="entry name" value="(Trans)glycosidases"/>
    <property type="match status" value="1"/>
</dbReference>
<accession>A0A6M0IL69</accession>
<evidence type="ECO:0000259" key="3">
    <source>
        <dbReference type="Pfam" id="PF02638"/>
    </source>
</evidence>
<evidence type="ECO:0000313" key="4">
    <source>
        <dbReference type="EMBL" id="NEU68637.1"/>
    </source>
</evidence>
<keyword evidence="4" id="KW-0378">Hydrolase</keyword>
<dbReference type="Gene3D" id="2.60.40.10">
    <property type="entry name" value="Immunoglobulins"/>
    <property type="match status" value="1"/>
</dbReference>
<keyword evidence="1" id="KW-0732">Signal</keyword>
<feature type="region of interest" description="Disordered" evidence="2">
    <location>
        <begin position="27"/>
        <end position="63"/>
    </location>
</feature>
<dbReference type="PANTHER" id="PTHR43405:SF1">
    <property type="entry name" value="GLYCOSYL HYDROLASE DIGH"/>
    <property type="match status" value="1"/>
</dbReference>
<dbReference type="InterPro" id="IPR036116">
    <property type="entry name" value="FN3_sf"/>
</dbReference>
<dbReference type="Pfam" id="PF02638">
    <property type="entry name" value="GHL10"/>
    <property type="match status" value="1"/>
</dbReference>
<keyword evidence="5" id="KW-1185">Reference proteome</keyword>
<evidence type="ECO:0000313" key="5">
    <source>
        <dbReference type="Proteomes" id="UP000477386"/>
    </source>
</evidence>
<feature type="compositionally biased region" description="Low complexity" evidence="2">
    <location>
        <begin position="27"/>
        <end position="37"/>
    </location>
</feature>
<dbReference type="InterPro" id="IPR003790">
    <property type="entry name" value="GHL10"/>
</dbReference>
<proteinExistence type="predicted"/>